<accession>A0NUK5</accession>
<dbReference type="InterPro" id="IPR043056">
    <property type="entry name" value="LuxQ-periplasm_N"/>
</dbReference>
<evidence type="ECO:0000259" key="10">
    <source>
        <dbReference type="PROSITE" id="PS50887"/>
    </source>
</evidence>
<dbReference type="GO" id="GO:0016020">
    <property type="term" value="C:membrane"/>
    <property type="evidence" value="ECO:0007669"/>
    <property type="project" value="UniProtKB-SubCell"/>
</dbReference>
<dbReference type="InterPro" id="IPR001633">
    <property type="entry name" value="EAL_dom"/>
</dbReference>
<dbReference type="InterPro" id="IPR000160">
    <property type="entry name" value="GGDEF_dom"/>
</dbReference>
<evidence type="ECO:0000259" key="8">
    <source>
        <dbReference type="PROSITE" id="PS50113"/>
    </source>
</evidence>
<dbReference type="Gene3D" id="3.20.20.450">
    <property type="entry name" value="EAL domain"/>
    <property type="match status" value="1"/>
</dbReference>
<keyword evidence="4" id="KW-0547">Nucleotide-binding</keyword>
<evidence type="ECO:0000259" key="9">
    <source>
        <dbReference type="PROSITE" id="PS50883"/>
    </source>
</evidence>
<dbReference type="Pfam" id="PF00563">
    <property type="entry name" value="EAL"/>
    <property type="match status" value="1"/>
</dbReference>
<evidence type="ECO:0000256" key="4">
    <source>
        <dbReference type="ARBA" id="ARBA00022741"/>
    </source>
</evidence>
<dbReference type="Proteomes" id="UP000004848">
    <property type="component" value="Unassembled WGS sequence"/>
</dbReference>
<dbReference type="InterPro" id="IPR052155">
    <property type="entry name" value="Biofilm_reg_signaling"/>
</dbReference>
<comment type="caution">
    <text evidence="11">The sequence shown here is derived from an EMBL/GenBank/DDBJ whole genome shotgun (WGS) entry which is preliminary data.</text>
</comment>
<dbReference type="InterPro" id="IPR043128">
    <property type="entry name" value="Rev_trsase/Diguanyl_cyclase"/>
</dbReference>
<dbReference type="InterPro" id="IPR029787">
    <property type="entry name" value="Nucleotide_cyclase"/>
</dbReference>
<dbReference type="NCBIfam" id="TIGR00229">
    <property type="entry name" value="sensory_box"/>
    <property type="match status" value="1"/>
</dbReference>
<dbReference type="CDD" id="cd01948">
    <property type="entry name" value="EAL"/>
    <property type="match status" value="1"/>
</dbReference>
<dbReference type="eggNOG" id="COG5001">
    <property type="taxonomic scope" value="Bacteria"/>
</dbReference>
<evidence type="ECO:0000256" key="2">
    <source>
        <dbReference type="ARBA" id="ARBA00022553"/>
    </source>
</evidence>
<dbReference type="InterPro" id="IPR000700">
    <property type="entry name" value="PAS-assoc_C"/>
</dbReference>
<dbReference type="GO" id="GO:0005524">
    <property type="term" value="F:ATP binding"/>
    <property type="evidence" value="ECO:0007669"/>
    <property type="project" value="UniProtKB-KW"/>
</dbReference>
<dbReference type="EMBL" id="AAUW01000009">
    <property type="protein sequence ID" value="EAV43607.1"/>
    <property type="molecule type" value="Genomic_DNA"/>
</dbReference>
<dbReference type="Pfam" id="PF13426">
    <property type="entry name" value="PAS_9"/>
    <property type="match status" value="1"/>
</dbReference>
<dbReference type="AlphaFoldDB" id="A0NUK5"/>
<feature type="domain" description="EAL" evidence="9">
    <location>
        <begin position="654"/>
        <end position="909"/>
    </location>
</feature>
<dbReference type="GO" id="GO:0016301">
    <property type="term" value="F:kinase activity"/>
    <property type="evidence" value="ECO:0007669"/>
    <property type="project" value="UniProtKB-KW"/>
</dbReference>
<evidence type="ECO:0000256" key="3">
    <source>
        <dbReference type="ARBA" id="ARBA00022679"/>
    </source>
</evidence>
<dbReference type="Pfam" id="PF00990">
    <property type="entry name" value="GGDEF"/>
    <property type="match status" value="1"/>
</dbReference>
<keyword evidence="5" id="KW-0418">Kinase</keyword>
<dbReference type="PANTHER" id="PTHR44757:SF2">
    <property type="entry name" value="BIOFILM ARCHITECTURE MAINTENANCE PROTEIN MBAA"/>
    <property type="match status" value="1"/>
</dbReference>
<dbReference type="PANTHER" id="PTHR44757">
    <property type="entry name" value="DIGUANYLATE CYCLASE DGCP"/>
    <property type="match status" value="1"/>
</dbReference>
<evidence type="ECO:0000256" key="6">
    <source>
        <dbReference type="ARBA" id="ARBA00022840"/>
    </source>
</evidence>
<name>A0NUK5_ROSAI</name>
<protein>
    <submittedName>
        <fullName evidence="11">PAS:GGDEF protein</fullName>
    </submittedName>
</protein>
<dbReference type="PROSITE" id="PS50887">
    <property type="entry name" value="GGDEF"/>
    <property type="match status" value="1"/>
</dbReference>
<dbReference type="Gene3D" id="3.30.450.20">
    <property type="entry name" value="PAS domain"/>
    <property type="match status" value="1"/>
</dbReference>
<proteinExistence type="predicted"/>
<dbReference type="SUPFAM" id="SSF55073">
    <property type="entry name" value="Nucleotide cyclase"/>
    <property type="match status" value="1"/>
</dbReference>
<dbReference type="PROSITE" id="PS50883">
    <property type="entry name" value="EAL"/>
    <property type="match status" value="1"/>
</dbReference>
<keyword evidence="7" id="KW-0902">Two-component regulatory system</keyword>
<keyword evidence="3" id="KW-0808">Transferase</keyword>
<dbReference type="InterPro" id="IPR035965">
    <property type="entry name" value="PAS-like_dom_sf"/>
</dbReference>
<dbReference type="SMART" id="SM00052">
    <property type="entry name" value="EAL"/>
    <property type="match status" value="1"/>
</dbReference>
<dbReference type="PROSITE" id="PS50113">
    <property type="entry name" value="PAC"/>
    <property type="match status" value="1"/>
</dbReference>
<dbReference type="NCBIfam" id="TIGR00254">
    <property type="entry name" value="GGDEF"/>
    <property type="match status" value="1"/>
</dbReference>
<reference evidence="11 12" key="1">
    <citation type="submission" date="2006-05" db="EMBL/GenBank/DDBJ databases">
        <authorList>
            <person name="King G."/>
            <person name="Ferriera S."/>
            <person name="Johnson J."/>
            <person name="Kravitz S."/>
            <person name="Beeson K."/>
            <person name="Sutton G."/>
            <person name="Rogers Y.-H."/>
            <person name="Friedman R."/>
            <person name="Frazier M."/>
            <person name="Venter J.C."/>
        </authorList>
    </citation>
    <scope>NUCLEOTIDE SEQUENCE [LARGE SCALE GENOMIC DNA]</scope>
    <source>
        <strain evidence="12">ATCC 25650 / DSM 13394 / JCM 20685 / NBRC 16684 / NCIMB 2208 / IAM 12614 / B1</strain>
    </source>
</reference>
<dbReference type="SUPFAM" id="SSF141868">
    <property type="entry name" value="EAL domain-like"/>
    <property type="match status" value="1"/>
</dbReference>
<organism evidence="11 12">
    <name type="scientific">Roseibium aggregatum (strain ATCC 25650 / DSM 13394 / JCM 20685 / NBRC 16684 / NCIMB 2208 / IAM 12614 / B1)</name>
    <name type="common">Stappia aggregata</name>
    <dbReference type="NCBI Taxonomy" id="384765"/>
    <lineage>
        <taxon>Bacteria</taxon>
        <taxon>Pseudomonadati</taxon>
        <taxon>Pseudomonadota</taxon>
        <taxon>Alphaproteobacteria</taxon>
        <taxon>Hyphomicrobiales</taxon>
        <taxon>Stappiaceae</taxon>
        <taxon>Roseibium</taxon>
    </lineage>
</organism>
<dbReference type="Gene3D" id="3.30.70.270">
    <property type="match status" value="1"/>
</dbReference>
<keyword evidence="2" id="KW-0597">Phosphoprotein</keyword>
<evidence type="ECO:0000256" key="5">
    <source>
        <dbReference type="ARBA" id="ARBA00022777"/>
    </source>
</evidence>
<dbReference type="CDD" id="cd01949">
    <property type="entry name" value="GGDEF"/>
    <property type="match status" value="1"/>
</dbReference>
<dbReference type="InterPro" id="IPR000014">
    <property type="entry name" value="PAS"/>
</dbReference>
<evidence type="ECO:0000313" key="11">
    <source>
        <dbReference type="EMBL" id="EAV43607.1"/>
    </source>
</evidence>
<dbReference type="SUPFAM" id="SSF103190">
    <property type="entry name" value="Sensory domain-like"/>
    <property type="match status" value="1"/>
</dbReference>
<sequence length="919" mass="101790">MLKARFSIPFSRLVMALFAFGLVGTAVALFWITYLGSLSIAEHEIARSAKSKATLARLVFTQHLDKLETQIRAVAANPDIRQALLDDDRETAKVIVEHASEGLTSAVLDILLIDRPTEDGWVNGSLGLVDLSHQLPVKVRNAMPPDIWVTYADHESDPVQITAALSVLVLDSDTGQALGRIYGGTTITDSFSLPGVLAKSLRVEDLAFYHHHDVIAGLGDLTTEVLPERLYATPDEINYALNGANLFVFAPLMQGLDDHMLAAVIKQPVDTLQKIEETYIRLFTPFLFYTAILAVGAAFLVNRITSAGLGRLLTYAMSLRQDKVVSPPPPGLIFEFNKLATMFQAAFESVRNRDAQFKDMIDGSMHGVLVHANHRILYVNDALLKMCGYEPGDPKQLVDSPTLVLYAPEEHSRLRSYYNMRENGSGAPRAYEVKGIRKDGETLWLEQHVRLTEWRGERAYYATITDISERKRQEELATKNANFDILTGLPNRRLFMDRLRQALQRGKHMGELTALMILDLDRFKTVNETYGPKAGDKVIEAVAARLTKTLGPDQTVARIGGDEFAIILSNPEDRWQIEQTARDILTTVGDPIDLEDGSQAVLAGSLGIAVCPHDGTNDEALLMEADTSMLQAKVDSGASYRFFATRMNEQTARASQVEIALRQAIEKGDLHLNFQPIVDYERNRVVSCETLVRWTDPKLGVVPPAEFIKVAEDCGLIVPLGEQVLREACAFFQSCNRNGLQLDGISVNISPRQCRDADFLPRLEDILGETGMDPSRLQLEITESVMFDDQRINPVEILQAISKLGIKISLDDFGTGYSSLSHLKRLPIDTLKIDRSFIMGLERDQDGQALVRAIISMAASLHIDVVCEGAETHEQCELIHSFGCSLIQGYSFSRPLSGIDFQRYLANMNGMNSVAAQAG</sequence>
<dbReference type="Gene3D" id="3.30.450.220">
    <property type="entry name" value="LuxQ periplasmic domain, N-terminal subdomain"/>
    <property type="match status" value="1"/>
</dbReference>
<evidence type="ECO:0000256" key="7">
    <source>
        <dbReference type="ARBA" id="ARBA00023012"/>
    </source>
</evidence>
<dbReference type="SUPFAM" id="SSF55785">
    <property type="entry name" value="PYP-like sensor domain (PAS domain)"/>
    <property type="match status" value="1"/>
</dbReference>
<evidence type="ECO:0000256" key="1">
    <source>
        <dbReference type="ARBA" id="ARBA00004370"/>
    </source>
</evidence>
<feature type="domain" description="GGDEF" evidence="10">
    <location>
        <begin position="511"/>
        <end position="645"/>
    </location>
</feature>
<dbReference type="SMART" id="SM00267">
    <property type="entry name" value="GGDEF"/>
    <property type="match status" value="1"/>
</dbReference>
<keyword evidence="6" id="KW-0067">ATP-binding</keyword>
<feature type="domain" description="PAC" evidence="8">
    <location>
        <begin position="429"/>
        <end position="479"/>
    </location>
</feature>
<comment type="subcellular location">
    <subcellularLocation>
        <location evidence="1">Membrane</location>
    </subcellularLocation>
</comment>
<gene>
    <name evidence="11" type="ORF">SIAM614_02981</name>
</gene>
<dbReference type="InterPro" id="IPR035919">
    <property type="entry name" value="EAL_sf"/>
</dbReference>
<dbReference type="CDD" id="cd00130">
    <property type="entry name" value="PAS"/>
    <property type="match status" value="1"/>
</dbReference>
<dbReference type="InterPro" id="IPR029151">
    <property type="entry name" value="Sensor-like_sf"/>
</dbReference>
<evidence type="ECO:0000313" key="12">
    <source>
        <dbReference type="Proteomes" id="UP000004848"/>
    </source>
</evidence>
<dbReference type="GO" id="GO:0000160">
    <property type="term" value="P:phosphorelay signal transduction system"/>
    <property type="evidence" value="ECO:0007669"/>
    <property type="project" value="UniProtKB-KW"/>
</dbReference>